<evidence type="ECO:0000256" key="14">
    <source>
        <dbReference type="SAM" id="Phobius"/>
    </source>
</evidence>
<dbReference type="EMBL" id="ML119696">
    <property type="protein sequence ID" value="RPA79634.1"/>
    <property type="molecule type" value="Genomic_DNA"/>
</dbReference>
<dbReference type="PANTHER" id="PTHR15549:SF26">
    <property type="entry name" value="AXIAL BUDDING PATTERN PROTEIN 2-RELATED"/>
    <property type="match status" value="1"/>
</dbReference>
<name>A0A3N4ID23_ASCIM</name>
<feature type="transmembrane region" description="Helical" evidence="14">
    <location>
        <begin position="163"/>
        <end position="186"/>
    </location>
</feature>
<dbReference type="PANTHER" id="PTHR15549">
    <property type="entry name" value="PAIRED IMMUNOGLOBULIN-LIKE TYPE 2 RECEPTOR"/>
    <property type="match status" value="1"/>
</dbReference>
<feature type="domain" description="CFEM" evidence="15">
    <location>
        <begin position="21"/>
        <end position="80"/>
    </location>
</feature>
<dbReference type="AlphaFoldDB" id="A0A3N4ID23"/>
<dbReference type="InterPro" id="IPR008427">
    <property type="entry name" value="Extracellular_membr_CFEM_dom"/>
</dbReference>
<reference evidence="16 17" key="1">
    <citation type="journal article" date="2018" name="Nat. Ecol. Evol.">
        <title>Pezizomycetes genomes reveal the molecular basis of ectomycorrhizal truffle lifestyle.</title>
        <authorList>
            <person name="Murat C."/>
            <person name="Payen T."/>
            <person name="Noel B."/>
            <person name="Kuo A."/>
            <person name="Morin E."/>
            <person name="Chen J."/>
            <person name="Kohler A."/>
            <person name="Krizsan K."/>
            <person name="Balestrini R."/>
            <person name="Da Silva C."/>
            <person name="Montanini B."/>
            <person name="Hainaut M."/>
            <person name="Levati E."/>
            <person name="Barry K.W."/>
            <person name="Belfiori B."/>
            <person name="Cichocki N."/>
            <person name="Clum A."/>
            <person name="Dockter R.B."/>
            <person name="Fauchery L."/>
            <person name="Guy J."/>
            <person name="Iotti M."/>
            <person name="Le Tacon F."/>
            <person name="Lindquist E.A."/>
            <person name="Lipzen A."/>
            <person name="Malagnac F."/>
            <person name="Mello A."/>
            <person name="Molinier V."/>
            <person name="Miyauchi S."/>
            <person name="Poulain J."/>
            <person name="Riccioni C."/>
            <person name="Rubini A."/>
            <person name="Sitrit Y."/>
            <person name="Splivallo R."/>
            <person name="Traeger S."/>
            <person name="Wang M."/>
            <person name="Zifcakova L."/>
            <person name="Wipf D."/>
            <person name="Zambonelli A."/>
            <person name="Paolocci F."/>
            <person name="Nowrousian M."/>
            <person name="Ottonello S."/>
            <person name="Baldrian P."/>
            <person name="Spatafora J.W."/>
            <person name="Henrissat B."/>
            <person name="Nagy L.G."/>
            <person name="Aury J.M."/>
            <person name="Wincker P."/>
            <person name="Grigoriev I.V."/>
            <person name="Bonfante P."/>
            <person name="Martin F.M."/>
        </authorList>
    </citation>
    <scope>NUCLEOTIDE SEQUENCE [LARGE SCALE GENOMIC DNA]</scope>
    <source>
        <strain evidence="16 17">RN42</strain>
    </source>
</reference>
<accession>A0A3N4ID23</accession>
<keyword evidence="17" id="KW-1185">Reference proteome</keyword>
<evidence type="ECO:0000256" key="8">
    <source>
        <dbReference type="ARBA" id="ARBA00022729"/>
    </source>
</evidence>
<keyword evidence="7 14" id="KW-0812">Transmembrane</keyword>
<proteinExistence type="inferred from homology"/>
<dbReference type="STRING" id="1160509.A0A3N4ID23"/>
<evidence type="ECO:0000256" key="12">
    <source>
        <dbReference type="ARBA" id="ARBA00023288"/>
    </source>
</evidence>
<comment type="similarity">
    <text evidence="4">Belongs to the RBT5 family.</text>
</comment>
<evidence type="ECO:0000256" key="13">
    <source>
        <dbReference type="SAM" id="MobiDB-lite"/>
    </source>
</evidence>
<organism evidence="16 17">
    <name type="scientific">Ascobolus immersus RN42</name>
    <dbReference type="NCBI Taxonomy" id="1160509"/>
    <lineage>
        <taxon>Eukaryota</taxon>
        <taxon>Fungi</taxon>
        <taxon>Dikarya</taxon>
        <taxon>Ascomycota</taxon>
        <taxon>Pezizomycotina</taxon>
        <taxon>Pezizomycetes</taxon>
        <taxon>Pezizales</taxon>
        <taxon>Ascobolaceae</taxon>
        <taxon>Ascobolus</taxon>
    </lineage>
</organism>
<evidence type="ECO:0000259" key="15">
    <source>
        <dbReference type="Pfam" id="PF05730"/>
    </source>
</evidence>
<keyword evidence="11" id="KW-1015">Disulfide bond</keyword>
<keyword evidence="5" id="KW-0964">Secreted</keyword>
<gene>
    <name evidence="16" type="ORF">BJ508DRAFT_308118</name>
</gene>
<dbReference type="GO" id="GO:0005576">
    <property type="term" value="C:extracellular region"/>
    <property type="evidence" value="ECO:0007669"/>
    <property type="project" value="UniProtKB-SubCell"/>
</dbReference>
<keyword evidence="6" id="KW-0336">GPI-anchor</keyword>
<dbReference type="GO" id="GO:0071944">
    <property type="term" value="C:cell periphery"/>
    <property type="evidence" value="ECO:0007669"/>
    <property type="project" value="UniProtKB-ARBA"/>
</dbReference>
<keyword evidence="6" id="KW-0325">Glycoprotein</keyword>
<dbReference type="InterPro" id="IPR051694">
    <property type="entry name" value="Immunoregulatory_rcpt-like"/>
</dbReference>
<evidence type="ECO:0000256" key="9">
    <source>
        <dbReference type="ARBA" id="ARBA00022989"/>
    </source>
</evidence>
<evidence type="ECO:0000256" key="10">
    <source>
        <dbReference type="ARBA" id="ARBA00023136"/>
    </source>
</evidence>
<comment type="subcellular location">
    <subcellularLocation>
        <location evidence="2">Membrane</location>
        <topology evidence="2">Lipid-anchor</topology>
        <topology evidence="2">GPI-anchor</topology>
    </subcellularLocation>
    <subcellularLocation>
        <location evidence="1">Membrane</location>
        <topology evidence="1">Single-pass membrane protein</topology>
    </subcellularLocation>
    <subcellularLocation>
        <location evidence="3">Secreted</location>
    </subcellularLocation>
</comment>
<evidence type="ECO:0000256" key="4">
    <source>
        <dbReference type="ARBA" id="ARBA00010031"/>
    </source>
</evidence>
<feature type="compositionally biased region" description="Low complexity" evidence="13">
    <location>
        <begin position="112"/>
        <end position="135"/>
    </location>
</feature>
<evidence type="ECO:0000313" key="17">
    <source>
        <dbReference type="Proteomes" id="UP000275078"/>
    </source>
</evidence>
<keyword evidence="8" id="KW-0732">Signal</keyword>
<keyword evidence="9 14" id="KW-1133">Transmembrane helix</keyword>
<evidence type="ECO:0000256" key="2">
    <source>
        <dbReference type="ARBA" id="ARBA00004589"/>
    </source>
</evidence>
<feature type="region of interest" description="Disordered" evidence="13">
    <location>
        <begin position="108"/>
        <end position="155"/>
    </location>
</feature>
<evidence type="ECO:0000256" key="11">
    <source>
        <dbReference type="ARBA" id="ARBA00023157"/>
    </source>
</evidence>
<keyword evidence="10 14" id="KW-0472">Membrane</keyword>
<evidence type="ECO:0000256" key="6">
    <source>
        <dbReference type="ARBA" id="ARBA00022622"/>
    </source>
</evidence>
<sequence length="273" mass="28750">MSASSSSVEEDTKQKKVLSFDSLKPCGVSCANEGLVKCKITQPDCMCKSATWLNIFSACFKKDCPIDEYRFTADKLIEVCSGKDAGLDGKITDNTALVVADLKLSAQIPQNPTSSTSSISTSTSTSTSTSIETTPPTSPSPTGPGIFTQTPDSNSSGGLGTGGIVGVAIGAGLGTLALIIVGWFLYRRRSRATRMGDAYDNAEHFHKTEADNFSGSTPYSAQYVGGGYPTQRSQKAPLYPQDPAGAPPNIPAIVEAEDPQSVSQMMGGAYRRY</sequence>
<protein>
    <recommendedName>
        <fullName evidence="15">CFEM domain-containing protein</fullName>
    </recommendedName>
</protein>
<evidence type="ECO:0000256" key="5">
    <source>
        <dbReference type="ARBA" id="ARBA00022525"/>
    </source>
</evidence>
<keyword evidence="12" id="KW-0449">Lipoprotein</keyword>
<evidence type="ECO:0000256" key="7">
    <source>
        <dbReference type="ARBA" id="ARBA00022692"/>
    </source>
</evidence>
<evidence type="ECO:0000256" key="1">
    <source>
        <dbReference type="ARBA" id="ARBA00004167"/>
    </source>
</evidence>
<evidence type="ECO:0000256" key="3">
    <source>
        <dbReference type="ARBA" id="ARBA00004613"/>
    </source>
</evidence>
<evidence type="ECO:0000313" key="16">
    <source>
        <dbReference type="EMBL" id="RPA79634.1"/>
    </source>
</evidence>
<dbReference type="Pfam" id="PF05730">
    <property type="entry name" value="CFEM"/>
    <property type="match status" value="1"/>
</dbReference>
<dbReference type="Proteomes" id="UP000275078">
    <property type="component" value="Unassembled WGS sequence"/>
</dbReference>
<dbReference type="GO" id="GO:0098552">
    <property type="term" value="C:side of membrane"/>
    <property type="evidence" value="ECO:0007669"/>
    <property type="project" value="UniProtKB-KW"/>
</dbReference>